<dbReference type="EMBL" id="JAPDDP010000020">
    <property type="protein sequence ID" value="MDA0181265.1"/>
    <property type="molecule type" value="Genomic_DNA"/>
</dbReference>
<reference evidence="4" key="1">
    <citation type="submission" date="2022-10" db="EMBL/GenBank/DDBJ databases">
        <title>The WGS of Solirubrobacter phytolaccae KCTC 29190.</title>
        <authorList>
            <person name="Jiang Z."/>
        </authorList>
    </citation>
    <scope>NUCLEOTIDE SEQUENCE</scope>
    <source>
        <strain evidence="4">KCTC 29190</strain>
    </source>
</reference>
<dbReference type="GO" id="GO:0000976">
    <property type="term" value="F:transcription cis-regulatory region binding"/>
    <property type="evidence" value="ECO:0007669"/>
    <property type="project" value="TreeGrafter"/>
</dbReference>
<sequence length="178" mass="19556">MPPVRRYHHGNLRPTLLAHAEQVLTEGGELSLRELARRAGVSHAAPRRHFPDKQVLLDALALDGFRRLGEQLDVALASEDPVQAWARTYVRFATEHAALLDLMYTGKHADGASPLLTEAADRTFHSALGLFESERSAMVTFATFHGLAAMINSHMLAVDDLDELVADAVAQIRRGVVM</sequence>
<evidence type="ECO:0000313" key="5">
    <source>
        <dbReference type="Proteomes" id="UP001147653"/>
    </source>
</evidence>
<comment type="caution">
    <text evidence="4">The sequence shown here is derived from an EMBL/GenBank/DDBJ whole genome shotgun (WGS) entry which is preliminary data.</text>
</comment>
<dbReference type="Proteomes" id="UP001147653">
    <property type="component" value="Unassembled WGS sequence"/>
</dbReference>
<dbReference type="RefSeq" id="WP_270025576.1">
    <property type="nucleotide sequence ID" value="NZ_JAPDDP010000020.1"/>
</dbReference>
<dbReference type="GO" id="GO:0003700">
    <property type="term" value="F:DNA-binding transcription factor activity"/>
    <property type="evidence" value="ECO:0007669"/>
    <property type="project" value="TreeGrafter"/>
</dbReference>
<feature type="domain" description="HTH tetR-type" evidence="3">
    <location>
        <begin position="10"/>
        <end position="68"/>
    </location>
</feature>
<name>A0A9X3SBC9_9ACTN</name>
<gene>
    <name evidence="4" type="ORF">OJ997_13235</name>
</gene>
<dbReference type="InterPro" id="IPR036271">
    <property type="entry name" value="Tet_transcr_reg_TetR-rel_C_sf"/>
</dbReference>
<dbReference type="Pfam" id="PF00440">
    <property type="entry name" value="TetR_N"/>
    <property type="match status" value="1"/>
</dbReference>
<dbReference type="SUPFAM" id="SSF48498">
    <property type="entry name" value="Tetracyclin repressor-like, C-terminal domain"/>
    <property type="match status" value="1"/>
</dbReference>
<dbReference type="PANTHER" id="PTHR30055">
    <property type="entry name" value="HTH-TYPE TRANSCRIPTIONAL REGULATOR RUTR"/>
    <property type="match status" value="1"/>
</dbReference>
<organism evidence="4 5">
    <name type="scientific">Solirubrobacter phytolaccae</name>
    <dbReference type="NCBI Taxonomy" id="1404360"/>
    <lineage>
        <taxon>Bacteria</taxon>
        <taxon>Bacillati</taxon>
        <taxon>Actinomycetota</taxon>
        <taxon>Thermoleophilia</taxon>
        <taxon>Solirubrobacterales</taxon>
        <taxon>Solirubrobacteraceae</taxon>
        <taxon>Solirubrobacter</taxon>
    </lineage>
</organism>
<evidence type="ECO:0000313" key="4">
    <source>
        <dbReference type="EMBL" id="MDA0181265.1"/>
    </source>
</evidence>
<dbReference type="AlphaFoldDB" id="A0A9X3SBC9"/>
<proteinExistence type="predicted"/>
<protein>
    <submittedName>
        <fullName evidence="4">TetR/AcrR family transcriptional regulator</fullName>
    </submittedName>
</protein>
<evidence type="ECO:0000256" key="1">
    <source>
        <dbReference type="ARBA" id="ARBA00023125"/>
    </source>
</evidence>
<feature type="DNA-binding region" description="H-T-H motif" evidence="2">
    <location>
        <begin position="31"/>
        <end position="50"/>
    </location>
</feature>
<keyword evidence="5" id="KW-1185">Reference proteome</keyword>
<dbReference type="InterPro" id="IPR001647">
    <property type="entry name" value="HTH_TetR"/>
</dbReference>
<keyword evidence="1 2" id="KW-0238">DNA-binding</keyword>
<dbReference type="InterPro" id="IPR009057">
    <property type="entry name" value="Homeodomain-like_sf"/>
</dbReference>
<accession>A0A9X3SBC9</accession>
<dbReference type="SUPFAM" id="SSF46689">
    <property type="entry name" value="Homeodomain-like"/>
    <property type="match status" value="1"/>
</dbReference>
<dbReference type="PANTHER" id="PTHR30055:SF220">
    <property type="entry name" value="TETR-FAMILY REGULATORY PROTEIN"/>
    <property type="match status" value="1"/>
</dbReference>
<dbReference type="InterPro" id="IPR050109">
    <property type="entry name" value="HTH-type_TetR-like_transc_reg"/>
</dbReference>
<evidence type="ECO:0000256" key="2">
    <source>
        <dbReference type="PROSITE-ProRule" id="PRU00335"/>
    </source>
</evidence>
<dbReference type="PROSITE" id="PS50977">
    <property type="entry name" value="HTH_TETR_2"/>
    <property type="match status" value="1"/>
</dbReference>
<evidence type="ECO:0000259" key="3">
    <source>
        <dbReference type="PROSITE" id="PS50977"/>
    </source>
</evidence>
<dbReference type="Gene3D" id="1.10.357.10">
    <property type="entry name" value="Tetracycline Repressor, domain 2"/>
    <property type="match status" value="1"/>
</dbReference>